<reference evidence="7 8" key="1">
    <citation type="submission" date="2016-03" db="EMBL/GenBank/DDBJ databases">
        <title>Pediococcus and Lactobacillus from brewery environment - whole genome sequencing and assembly.</title>
        <authorList>
            <person name="Behr J."/>
            <person name="Geissler A.J."/>
            <person name="Vogel R.F."/>
        </authorList>
    </citation>
    <scope>NUCLEOTIDE SEQUENCE [LARGE SCALE GENOMIC DNA]</scope>
    <source>
        <strain evidence="7 8">TMW 1.1989</strain>
    </source>
</reference>
<dbReference type="Gene3D" id="3.40.50.720">
    <property type="entry name" value="NAD(P)-binding Rossmann-like Domain"/>
    <property type="match status" value="2"/>
</dbReference>
<dbReference type="InterPro" id="IPR006139">
    <property type="entry name" value="D-isomer_2_OHA_DH_cat_dom"/>
</dbReference>
<dbReference type="InterPro" id="IPR029753">
    <property type="entry name" value="D-isomer_DH_CS"/>
</dbReference>
<gene>
    <name evidence="7" type="ORF">AYR53_00380</name>
</gene>
<dbReference type="RefSeq" id="WP_068279985.1">
    <property type="nucleotide sequence ID" value="NZ_CP014873.1"/>
</dbReference>
<dbReference type="Pfam" id="PF00389">
    <property type="entry name" value="2-Hacid_dh"/>
    <property type="match status" value="1"/>
</dbReference>
<dbReference type="SUPFAM" id="SSF51735">
    <property type="entry name" value="NAD(P)-binding Rossmann-fold domains"/>
    <property type="match status" value="1"/>
</dbReference>
<dbReference type="InterPro" id="IPR036291">
    <property type="entry name" value="NAD(P)-bd_dom_sf"/>
</dbReference>
<protein>
    <submittedName>
        <fullName evidence="7">Lactate dehydrogenase</fullName>
    </submittedName>
</protein>
<keyword evidence="3" id="KW-0520">NAD</keyword>
<name>A0A192GZC8_9LACO</name>
<dbReference type="SUPFAM" id="SSF52283">
    <property type="entry name" value="Formate/glycerate dehydrogenase catalytic domain-like"/>
    <property type="match status" value="1"/>
</dbReference>
<feature type="domain" description="D-isomer specific 2-hydroxyacid dehydrogenase NAD-binding" evidence="6">
    <location>
        <begin position="112"/>
        <end position="297"/>
    </location>
</feature>
<dbReference type="PANTHER" id="PTHR43026:SF1">
    <property type="entry name" value="2-HYDROXYACID DEHYDROGENASE HOMOLOG 1-RELATED"/>
    <property type="match status" value="1"/>
</dbReference>
<evidence type="ECO:0000256" key="2">
    <source>
        <dbReference type="ARBA" id="ARBA00023002"/>
    </source>
</evidence>
<evidence type="ECO:0000259" key="6">
    <source>
        <dbReference type="Pfam" id="PF02826"/>
    </source>
</evidence>
<dbReference type="AlphaFoldDB" id="A0A192GZC8"/>
<dbReference type="Pfam" id="PF02826">
    <property type="entry name" value="2-Hacid_dh_C"/>
    <property type="match status" value="1"/>
</dbReference>
<comment type="similarity">
    <text evidence="1 4">Belongs to the D-isomer specific 2-hydroxyacid dehydrogenase family.</text>
</comment>
<dbReference type="GO" id="GO:0051287">
    <property type="term" value="F:NAD binding"/>
    <property type="evidence" value="ECO:0007669"/>
    <property type="project" value="InterPro"/>
</dbReference>
<evidence type="ECO:0000256" key="3">
    <source>
        <dbReference type="ARBA" id="ARBA00023027"/>
    </source>
</evidence>
<evidence type="ECO:0000313" key="7">
    <source>
        <dbReference type="EMBL" id="ANK61342.1"/>
    </source>
</evidence>
<organism evidence="7 8">
    <name type="scientific">Loigolactobacillus backii</name>
    <dbReference type="NCBI Taxonomy" id="375175"/>
    <lineage>
        <taxon>Bacteria</taxon>
        <taxon>Bacillati</taxon>
        <taxon>Bacillota</taxon>
        <taxon>Bacilli</taxon>
        <taxon>Lactobacillales</taxon>
        <taxon>Lactobacillaceae</taxon>
        <taxon>Loigolactobacillus</taxon>
    </lineage>
</organism>
<proteinExistence type="inferred from homology"/>
<sequence>MKILMYSVRDDEMPAINAWAKRNQVTVATNQEDMSSQTVGLAQGYDGVVIVQHAAIDSAVVYQKLHEYGIKQLGLRSAGYDVVDLPAAKANDLIVTNVPAYSPRSVAEYSLAQTFRLIRNLELFDARGAHQDFRWGGLIAHEIHTLTIGIIGAGRIGGTAARLFHALGATVLANDLVENDDLKDVLTYVDKETLLKKADVVDLHPDLNPSSTHLLSTAEFQLMKPSAVLINASRGPVIDTKALVTALKEKQLAGVAIDAIEGEQEFNNFDLTGKTIKNQQFVELQKMPNVILTPHIGFYTNVAVQNMVDISLDDAKKIIEGGQATHPVE</sequence>
<dbReference type="Proteomes" id="UP000078582">
    <property type="component" value="Chromosome"/>
</dbReference>
<evidence type="ECO:0000259" key="5">
    <source>
        <dbReference type="Pfam" id="PF00389"/>
    </source>
</evidence>
<dbReference type="InterPro" id="IPR058205">
    <property type="entry name" value="D-LDH-like"/>
</dbReference>
<feature type="domain" description="D-isomer specific 2-hydroxyacid dehydrogenase catalytic" evidence="5">
    <location>
        <begin position="4"/>
        <end position="328"/>
    </location>
</feature>
<evidence type="ECO:0000313" key="8">
    <source>
        <dbReference type="Proteomes" id="UP000078582"/>
    </source>
</evidence>
<accession>A0A192GZC8</accession>
<keyword evidence="2 4" id="KW-0560">Oxidoreductase</keyword>
<dbReference type="EMBL" id="CP014873">
    <property type="protein sequence ID" value="ANK61342.1"/>
    <property type="molecule type" value="Genomic_DNA"/>
</dbReference>
<dbReference type="GeneID" id="42980691"/>
<dbReference type="CDD" id="cd12186">
    <property type="entry name" value="LDH"/>
    <property type="match status" value="1"/>
</dbReference>
<dbReference type="PROSITE" id="PS00671">
    <property type="entry name" value="D_2_HYDROXYACID_DH_3"/>
    <property type="match status" value="1"/>
</dbReference>
<dbReference type="GO" id="GO:0008720">
    <property type="term" value="F:D-lactate dehydrogenase (NAD+) activity"/>
    <property type="evidence" value="ECO:0007669"/>
    <property type="project" value="TreeGrafter"/>
</dbReference>
<dbReference type="OrthoDB" id="9805416at2"/>
<keyword evidence="8" id="KW-1185">Reference proteome</keyword>
<dbReference type="STRING" id="375175.AYR53_00380"/>
<evidence type="ECO:0000256" key="1">
    <source>
        <dbReference type="ARBA" id="ARBA00005854"/>
    </source>
</evidence>
<dbReference type="InterPro" id="IPR006140">
    <property type="entry name" value="D-isomer_DH_NAD-bd"/>
</dbReference>
<dbReference type="PANTHER" id="PTHR43026">
    <property type="entry name" value="2-HYDROXYACID DEHYDROGENASE HOMOLOG 1-RELATED"/>
    <property type="match status" value="1"/>
</dbReference>
<evidence type="ECO:0000256" key="4">
    <source>
        <dbReference type="RuleBase" id="RU003719"/>
    </source>
</evidence>